<feature type="transmembrane region" description="Helical" evidence="1">
    <location>
        <begin position="21"/>
        <end position="41"/>
    </location>
</feature>
<protein>
    <submittedName>
        <fullName evidence="2">PaenN</fullName>
    </submittedName>
</protein>
<feature type="transmembrane region" description="Helical" evidence="1">
    <location>
        <begin position="202"/>
        <end position="220"/>
    </location>
</feature>
<dbReference type="EMBL" id="JQ728481">
    <property type="protein sequence ID" value="AFS60110.1"/>
    <property type="molecule type" value="Genomic_DNA"/>
</dbReference>
<evidence type="ECO:0000313" key="2">
    <source>
        <dbReference type="EMBL" id="AFS60110.1"/>
    </source>
</evidence>
<feature type="transmembrane region" description="Helical" evidence="1">
    <location>
        <begin position="232"/>
        <end position="252"/>
    </location>
</feature>
<sequence>MGRNMEQRLSVQAEVKGIDATSLKLIAVLAMLIDHIGGLFFADFLGFQVVGRITLPIMAFFVAEGYIHTRSFKKYTMRLALTGLASVVPYGLVFKDWYTSGNIMLTLLMGLLAIWFYDNTTNPVLKYLAISALCVVSFLGDWSVIGVFLVLAFYVARKQQKIYNGWIIAIIALMFIFGVIIIWAVPDSLSIMGINASTMNEYLYPFAIGGACIFALPLLSRYNGERGKGSRAFFYLFYPLHLLALYLLKLAIEYYI</sequence>
<keyword evidence="1" id="KW-0812">Transmembrane</keyword>
<evidence type="ECO:0000256" key="1">
    <source>
        <dbReference type="SAM" id="Phobius"/>
    </source>
</evidence>
<accession>M1FLR9</accession>
<feature type="transmembrane region" description="Helical" evidence="1">
    <location>
        <begin position="166"/>
        <end position="186"/>
    </location>
</feature>
<feature type="transmembrane region" description="Helical" evidence="1">
    <location>
        <begin position="129"/>
        <end position="154"/>
    </location>
</feature>
<feature type="transmembrane region" description="Helical" evidence="1">
    <location>
        <begin position="47"/>
        <end position="67"/>
    </location>
</feature>
<dbReference type="InterPro" id="IPR008875">
    <property type="entry name" value="TraX"/>
</dbReference>
<keyword evidence="1" id="KW-1133">Transmembrane helix</keyword>
<feature type="transmembrane region" description="Helical" evidence="1">
    <location>
        <begin position="97"/>
        <end position="117"/>
    </location>
</feature>
<keyword evidence="1" id="KW-0472">Membrane</keyword>
<dbReference type="AlphaFoldDB" id="M1FLR9"/>
<gene>
    <name evidence="2" type="primary">paenN</name>
</gene>
<proteinExistence type="predicted"/>
<reference evidence="2" key="1">
    <citation type="submission" date="2012-02" db="EMBL/GenBank/DDBJ databases">
        <title>Biosynthesis of the Antimicrobial Peptide Paenibacillin in Paenibacillus polymyxa OSY-DF.</title>
        <authorList>
            <person name="Huang E."/>
            <person name="Yousef A.E."/>
        </authorList>
    </citation>
    <scope>NUCLEOTIDE SEQUENCE</scope>
    <source>
        <strain evidence="2">OSY-DF</strain>
    </source>
</reference>
<dbReference type="Pfam" id="PF05857">
    <property type="entry name" value="TraX"/>
    <property type="match status" value="1"/>
</dbReference>
<organism evidence="2">
    <name type="scientific">Paenibacillus polymyxa OSY-DF</name>
    <dbReference type="NCBI Taxonomy" id="1156938"/>
    <lineage>
        <taxon>Bacteria</taxon>
        <taxon>Bacillati</taxon>
        <taxon>Bacillota</taxon>
        <taxon>Bacilli</taxon>
        <taxon>Bacillales</taxon>
        <taxon>Paenibacillaceae</taxon>
        <taxon>Paenibacillus</taxon>
    </lineage>
</organism>
<name>M1FLR9_PAEPO</name>